<dbReference type="AlphaFoldDB" id="A0A077ZFM0"/>
<evidence type="ECO:0000256" key="4">
    <source>
        <dbReference type="ARBA" id="ARBA00023136"/>
    </source>
</evidence>
<dbReference type="Pfam" id="PF07690">
    <property type="entry name" value="MFS_1"/>
    <property type="match status" value="1"/>
</dbReference>
<dbReference type="Gene3D" id="1.20.1250.20">
    <property type="entry name" value="MFS general substrate transporter like domains"/>
    <property type="match status" value="2"/>
</dbReference>
<dbReference type="GO" id="GO:0006820">
    <property type="term" value="P:monoatomic anion transport"/>
    <property type="evidence" value="ECO:0007669"/>
    <property type="project" value="TreeGrafter"/>
</dbReference>
<reference evidence="7" key="1">
    <citation type="submission" date="2014-01" db="EMBL/GenBank/DDBJ databases">
        <authorList>
            <person name="Aslett M."/>
        </authorList>
    </citation>
    <scope>NUCLEOTIDE SEQUENCE</scope>
</reference>
<feature type="transmembrane region" description="Helical" evidence="5">
    <location>
        <begin position="12"/>
        <end position="38"/>
    </location>
</feature>
<organism evidence="7 8">
    <name type="scientific">Trichuris trichiura</name>
    <name type="common">Whipworm</name>
    <name type="synonym">Trichocephalus trichiurus</name>
    <dbReference type="NCBI Taxonomy" id="36087"/>
    <lineage>
        <taxon>Eukaryota</taxon>
        <taxon>Metazoa</taxon>
        <taxon>Ecdysozoa</taxon>
        <taxon>Nematoda</taxon>
        <taxon>Enoplea</taxon>
        <taxon>Dorylaimia</taxon>
        <taxon>Trichinellida</taxon>
        <taxon>Trichuridae</taxon>
        <taxon>Trichuris</taxon>
    </lineage>
</organism>
<gene>
    <name evidence="7" type="ORF">TTRE_0000749701</name>
</gene>
<feature type="transmembrane region" description="Helical" evidence="5">
    <location>
        <begin position="171"/>
        <end position="192"/>
    </location>
</feature>
<accession>A0A077ZFM0</accession>
<protein>
    <submittedName>
        <fullName evidence="7">Transporter, major facilitator family</fullName>
    </submittedName>
</protein>
<feature type="transmembrane region" description="Helical" evidence="5">
    <location>
        <begin position="82"/>
        <end position="102"/>
    </location>
</feature>
<feature type="transmembrane region" description="Helical" evidence="5">
    <location>
        <begin position="408"/>
        <end position="429"/>
    </location>
</feature>
<dbReference type="GO" id="GO:0016020">
    <property type="term" value="C:membrane"/>
    <property type="evidence" value="ECO:0007669"/>
    <property type="project" value="UniProtKB-SubCell"/>
</dbReference>
<dbReference type="InterPro" id="IPR011701">
    <property type="entry name" value="MFS"/>
</dbReference>
<dbReference type="InterPro" id="IPR036259">
    <property type="entry name" value="MFS_trans_sf"/>
</dbReference>
<evidence type="ECO:0000259" key="6">
    <source>
        <dbReference type="PROSITE" id="PS50850"/>
    </source>
</evidence>
<keyword evidence="3 5" id="KW-1133">Transmembrane helix</keyword>
<comment type="subcellular location">
    <subcellularLocation>
        <location evidence="1">Membrane</location>
        <topology evidence="1">Multi-pass membrane protein</topology>
    </subcellularLocation>
</comment>
<dbReference type="EMBL" id="HG806508">
    <property type="protein sequence ID" value="CDW59167.1"/>
    <property type="molecule type" value="Genomic_DNA"/>
</dbReference>
<feature type="transmembrane region" description="Helical" evidence="5">
    <location>
        <begin position="435"/>
        <end position="457"/>
    </location>
</feature>
<feature type="transmembrane region" description="Helical" evidence="5">
    <location>
        <begin position="308"/>
        <end position="328"/>
    </location>
</feature>
<dbReference type="OrthoDB" id="2985014at2759"/>
<proteinExistence type="predicted"/>
<feature type="transmembrane region" description="Helical" evidence="5">
    <location>
        <begin position="340"/>
        <end position="362"/>
    </location>
</feature>
<feature type="transmembrane region" description="Helical" evidence="5">
    <location>
        <begin position="261"/>
        <end position="288"/>
    </location>
</feature>
<name>A0A077ZFM0_TRITR</name>
<dbReference type="InterPro" id="IPR050382">
    <property type="entry name" value="MFS_Na/Anion_cotransporter"/>
</dbReference>
<dbReference type="SUPFAM" id="SSF103473">
    <property type="entry name" value="MFS general substrate transporter"/>
    <property type="match status" value="1"/>
</dbReference>
<dbReference type="STRING" id="36087.A0A077ZFM0"/>
<dbReference type="Proteomes" id="UP000030665">
    <property type="component" value="Unassembled WGS sequence"/>
</dbReference>
<feature type="transmembrane region" description="Helical" evidence="5">
    <location>
        <begin position="204"/>
        <end position="224"/>
    </location>
</feature>
<feature type="transmembrane region" description="Helical" evidence="5">
    <location>
        <begin position="368"/>
        <end position="396"/>
    </location>
</feature>
<keyword evidence="8" id="KW-1185">Reference proteome</keyword>
<evidence type="ECO:0000313" key="7">
    <source>
        <dbReference type="EMBL" id="CDW59167.1"/>
    </source>
</evidence>
<evidence type="ECO:0000256" key="1">
    <source>
        <dbReference type="ARBA" id="ARBA00004141"/>
    </source>
</evidence>
<dbReference type="GO" id="GO:0022857">
    <property type="term" value="F:transmembrane transporter activity"/>
    <property type="evidence" value="ECO:0007669"/>
    <property type="project" value="InterPro"/>
</dbReference>
<evidence type="ECO:0000256" key="3">
    <source>
        <dbReference type="ARBA" id="ARBA00022989"/>
    </source>
</evidence>
<dbReference type="PANTHER" id="PTHR11662">
    <property type="entry name" value="SOLUTE CARRIER FAMILY 17"/>
    <property type="match status" value="1"/>
</dbReference>
<dbReference type="PROSITE" id="PS50850">
    <property type="entry name" value="MFS"/>
    <property type="match status" value="1"/>
</dbReference>
<evidence type="ECO:0000256" key="5">
    <source>
        <dbReference type="SAM" id="Phobius"/>
    </source>
</evidence>
<keyword evidence="2 5" id="KW-0812">Transmembrane</keyword>
<feature type="transmembrane region" description="Helical" evidence="5">
    <location>
        <begin position="109"/>
        <end position="127"/>
    </location>
</feature>
<reference evidence="7" key="2">
    <citation type="submission" date="2014-03" db="EMBL/GenBank/DDBJ databases">
        <title>The whipworm genome and dual-species transcriptomics of an intimate host-pathogen interaction.</title>
        <authorList>
            <person name="Foth B.J."/>
            <person name="Tsai I.J."/>
            <person name="Reid A.J."/>
            <person name="Bancroft A.J."/>
            <person name="Nichol S."/>
            <person name="Tracey A."/>
            <person name="Holroyd N."/>
            <person name="Cotton J.A."/>
            <person name="Stanley E.J."/>
            <person name="Zarowiecki M."/>
            <person name="Liu J.Z."/>
            <person name="Huckvale T."/>
            <person name="Cooper P.J."/>
            <person name="Grencis R.K."/>
            <person name="Berriman M."/>
        </authorList>
    </citation>
    <scope>NUCLEOTIDE SEQUENCE [LARGE SCALE GENOMIC DNA]</scope>
</reference>
<dbReference type="InterPro" id="IPR020846">
    <property type="entry name" value="MFS_dom"/>
</dbReference>
<dbReference type="PANTHER" id="PTHR11662:SF399">
    <property type="entry name" value="FI19708P1-RELATED"/>
    <property type="match status" value="1"/>
</dbReference>
<evidence type="ECO:0000256" key="2">
    <source>
        <dbReference type="ARBA" id="ARBA00022692"/>
    </source>
</evidence>
<dbReference type="FunFam" id="1.20.1250.20:FF:000532">
    <property type="entry name" value="SLC (SoLute Carrier) homolog"/>
    <property type="match status" value="1"/>
</dbReference>
<evidence type="ECO:0000313" key="8">
    <source>
        <dbReference type="Proteomes" id="UP000030665"/>
    </source>
</evidence>
<keyword evidence="4 5" id="KW-0472">Membrane</keyword>
<sequence length="481" mass="53167">MSTQIPFWKSTRLVVILTTFFGMVVFTLMRGVIGFAMICMVNKTAVALKLNRSRDLQCSISNVGWEQDYDGHHVWSVHQQSFIFAAASWGELFADLPAGYLVHRFGPKLLLGIGGALGAIATALTPWAASFGYMAVVAARFLIGVGFATLWPSKSAILSTWTVKEERSTALSLVTAGHQLSTVLTMPISAALCTHKNILGGWPAIFYFTTIATILWLLLWIFYVKSNPQQHRWISTREKSYLEANTHTSAQRNINKAMLKILLQPAVLIIIFCQGAATWGMFTLLFYLPQYLRDVMMVDMKKNGFYSAAPFLSQLLFRICFGVAADLLHRKCHINRTTVVKLFNTIGFFGLGALTFGSVFISCRFSSLAVFTISMGTGLWAAVVAGYVTSMILVAPKYASIISSCSKFFGTAVSVILPYVIAIVIRDGFQSEWRLIFGLSFGILFVCGLAFLIWGSGEEISIEEKKKAHSIKSNGDNQSYV</sequence>
<feature type="domain" description="Major facilitator superfamily (MFS) profile" evidence="6">
    <location>
        <begin position="15"/>
        <end position="459"/>
    </location>
</feature>
<feature type="transmembrane region" description="Helical" evidence="5">
    <location>
        <begin position="133"/>
        <end position="151"/>
    </location>
</feature>